<dbReference type="InterPro" id="IPR013783">
    <property type="entry name" value="Ig-like_fold"/>
</dbReference>
<sequence length="544" mass="59113">MVPLAPLPGACWTPLISLLLVCCLLPLGAQGQFSLRVEPQDMVISAGGSLLINCSTDCPHPKSITVETYLFKETVGSGLGWEAFQLSNVTGDSKVLCSGFCNGSQITGSSNITVYRFPKRVELAPLPPWQPVGENFTLRCQVEGGAPQAHLSAVLLRGEEELSRQLAVGESTEVLATVLAGRDDHGANFSCRWELDLRPQGLGLFQNSSAPRQLRTFVLPVTPPRLIVPRLLEVGTSRPVDCTLDGLFPASEAQVQLVLGDQMLNSSVSSQGDTLTATATATANTEEGAREIVCNVTLGGESRETRQNLTIYSFWGPIMNLSEPTVPEGTTVNVTCAAGTRVQVALDGVPAKGPGHLVQFQLNATEKDDRRSFFCKATLEVDGMILHRNRSIQLRVLYGPKIDPAKCPQHLMWKERRIHVLQCQARGNPDPQLLCLQKSSGFQVPVGIPFRVTLNYSGTYFCRATSSQGTQTLTVLMNIQVRKPLSVTIAMVVLTILGFVIITAALVYVFWVRKQNAIYHVNQGSSWLPLTSKQPHEALGEEPS</sequence>
<evidence type="ECO:0000256" key="7">
    <source>
        <dbReference type="ARBA" id="ARBA00022989"/>
    </source>
</evidence>
<dbReference type="GO" id="GO:0007159">
    <property type="term" value="P:leukocyte cell-cell adhesion"/>
    <property type="evidence" value="ECO:0007669"/>
    <property type="project" value="UniProtKB-ARBA"/>
</dbReference>
<comment type="caution">
    <text evidence="15">The sequence shown here is derived from an EMBL/GenBank/DDBJ whole genome shotgun (WGS) entry which is preliminary data.</text>
</comment>
<dbReference type="GO" id="GO:0050900">
    <property type="term" value="P:leukocyte migration"/>
    <property type="evidence" value="ECO:0007669"/>
    <property type="project" value="UniProtKB-ARBA"/>
</dbReference>
<evidence type="ECO:0000256" key="2">
    <source>
        <dbReference type="ARBA" id="ARBA00005925"/>
    </source>
</evidence>
<keyword evidence="10" id="KW-0325">Glycoprotein</keyword>
<dbReference type="InterPro" id="IPR036179">
    <property type="entry name" value="Ig-like_dom_sf"/>
</dbReference>
<dbReference type="GO" id="GO:0005886">
    <property type="term" value="C:plasma membrane"/>
    <property type="evidence" value="ECO:0007669"/>
    <property type="project" value="TreeGrafter"/>
</dbReference>
<feature type="transmembrane region" description="Helical" evidence="12">
    <location>
        <begin position="485"/>
        <end position="511"/>
    </location>
</feature>
<keyword evidence="6" id="KW-0130">Cell adhesion</keyword>
<evidence type="ECO:0000256" key="13">
    <source>
        <dbReference type="SAM" id="SignalP"/>
    </source>
</evidence>
<evidence type="ECO:0000256" key="11">
    <source>
        <dbReference type="ARBA" id="ARBA00023319"/>
    </source>
</evidence>
<keyword evidence="8 12" id="KW-0472">Membrane</keyword>
<dbReference type="GO" id="GO:0002252">
    <property type="term" value="P:immune effector process"/>
    <property type="evidence" value="ECO:0007669"/>
    <property type="project" value="UniProtKB-ARBA"/>
</dbReference>
<dbReference type="SMART" id="SM00409">
    <property type="entry name" value="IG"/>
    <property type="match status" value="3"/>
</dbReference>
<accession>A0A7J8BRB7</accession>
<evidence type="ECO:0000256" key="12">
    <source>
        <dbReference type="SAM" id="Phobius"/>
    </source>
</evidence>
<keyword evidence="4 13" id="KW-0732">Signal</keyword>
<feature type="signal peptide" evidence="13">
    <location>
        <begin position="1"/>
        <end position="31"/>
    </location>
</feature>
<comment type="similarity">
    <text evidence="2">Belongs to the immunoglobulin superfamily. ICAM family.</text>
</comment>
<dbReference type="PANTHER" id="PTHR13771">
    <property type="entry name" value="INTERCELLULAR ADHESION MOLECULE"/>
    <property type="match status" value="1"/>
</dbReference>
<evidence type="ECO:0000256" key="3">
    <source>
        <dbReference type="ARBA" id="ARBA00022692"/>
    </source>
</evidence>
<dbReference type="OrthoDB" id="6250964at2759"/>
<comment type="subcellular location">
    <subcellularLocation>
        <location evidence="1">Membrane</location>
        <topology evidence="1">Single-pass type I membrane protein</topology>
    </subcellularLocation>
</comment>
<dbReference type="Pfam" id="PF21146">
    <property type="entry name" value="ICAM1_3_5_D2"/>
    <property type="match status" value="1"/>
</dbReference>
<dbReference type="AlphaFoldDB" id="A0A7J8BRB7"/>
<protein>
    <submittedName>
        <fullName evidence="15">Intercellular adhesion molecule 3</fullName>
    </submittedName>
</protein>
<dbReference type="PRINTS" id="PR01473">
    <property type="entry name" value="ICAM"/>
</dbReference>
<evidence type="ECO:0000256" key="4">
    <source>
        <dbReference type="ARBA" id="ARBA00022729"/>
    </source>
</evidence>
<keyword evidence="9" id="KW-1015">Disulfide bond</keyword>
<dbReference type="Proteomes" id="UP000593571">
    <property type="component" value="Unassembled WGS sequence"/>
</dbReference>
<dbReference type="InterPro" id="IPR047012">
    <property type="entry name" value="ICAM_VCAM"/>
</dbReference>
<keyword evidence="7 12" id="KW-1133">Transmembrane helix</keyword>
<dbReference type="SUPFAM" id="SSF48726">
    <property type="entry name" value="Immunoglobulin"/>
    <property type="match status" value="5"/>
</dbReference>
<proteinExistence type="inferred from homology"/>
<dbReference type="FunFam" id="2.60.40.10:FF:000194">
    <property type="entry name" value="Intercellular adhesion molecule 1"/>
    <property type="match status" value="1"/>
</dbReference>
<dbReference type="InterPro" id="IPR048679">
    <property type="entry name" value="ICAM1_3_5_D2"/>
</dbReference>
<evidence type="ECO:0000256" key="10">
    <source>
        <dbReference type="ARBA" id="ARBA00023180"/>
    </source>
</evidence>
<dbReference type="FunFam" id="2.60.40.10:FF:000338">
    <property type="entry name" value="intercellular adhesion molecule 5"/>
    <property type="match status" value="1"/>
</dbReference>
<organism evidence="15 16">
    <name type="scientific">Rousettus aegyptiacus</name>
    <name type="common">Egyptian fruit bat</name>
    <name type="synonym">Pteropus aegyptiacus</name>
    <dbReference type="NCBI Taxonomy" id="9407"/>
    <lineage>
        <taxon>Eukaryota</taxon>
        <taxon>Metazoa</taxon>
        <taxon>Chordata</taxon>
        <taxon>Craniata</taxon>
        <taxon>Vertebrata</taxon>
        <taxon>Euteleostomi</taxon>
        <taxon>Mammalia</taxon>
        <taxon>Eutheria</taxon>
        <taxon>Laurasiatheria</taxon>
        <taxon>Chiroptera</taxon>
        <taxon>Yinpterochiroptera</taxon>
        <taxon>Pteropodoidea</taxon>
        <taxon>Pteropodidae</taxon>
        <taxon>Rousettinae</taxon>
        <taxon>Rousettus</taxon>
    </lineage>
</organism>
<dbReference type="PRINTS" id="PR01472">
    <property type="entry name" value="ICAMVCAM1"/>
</dbReference>
<feature type="domain" description="Immunoglobulin" evidence="14">
    <location>
        <begin position="408"/>
        <end position="476"/>
    </location>
</feature>
<evidence type="ECO:0000256" key="6">
    <source>
        <dbReference type="ARBA" id="ARBA00022889"/>
    </source>
</evidence>
<dbReference type="Gene3D" id="2.60.40.10">
    <property type="entry name" value="Immunoglobulins"/>
    <property type="match status" value="5"/>
</dbReference>
<keyword evidence="5" id="KW-0677">Repeat</keyword>
<dbReference type="EMBL" id="JACASE010000016">
    <property type="protein sequence ID" value="KAF6401212.1"/>
    <property type="molecule type" value="Genomic_DNA"/>
</dbReference>
<evidence type="ECO:0000256" key="9">
    <source>
        <dbReference type="ARBA" id="ARBA00023157"/>
    </source>
</evidence>
<evidence type="ECO:0000256" key="1">
    <source>
        <dbReference type="ARBA" id="ARBA00004479"/>
    </source>
</evidence>
<reference evidence="15 16" key="1">
    <citation type="journal article" date="2020" name="Nature">
        <title>Six reference-quality genomes reveal evolution of bat adaptations.</title>
        <authorList>
            <person name="Jebb D."/>
            <person name="Huang Z."/>
            <person name="Pippel M."/>
            <person name="Hughes G.M."/>
            <person name="Lavrichenko K."/>
            <person name="Devanna P."/>
            <person name="Winkler S."/>
            <person name="Jermiin L.S."/>
            <person name="Skirmuntt E.C."/>
            <person name="Katzourakis A."/>
            <person name="Burkitt-Gray L."/>
            <person name="Ray D.A."/>
            <person name="Sullivan K.A.M."/>
            <person name="Roscito J.G."/>
            <person name="Kirilenko B.M."/>
            <person name="Davalos L.M."/>
            <person name="Corthals A.P."/>
            <person name="Power M.L."/>
            <person name="Jones G."/>
            <person name="Ransome R.D."/>
            <person name="Dechmann D.K.N."/>
            <person name="Locatelli A.G."/>
            <person name="Puechmaille S.J."/>
            <person name="Fedrigo O."/>
            <person name="Jarvis E.D."/>
            <person name="Hiller M."/>
            <person name="Vernes S.C."/>
            <person name="Myers E.W."/>
            <person name="Teeling E.C."/>
        </authorList>
    </citation>
    <scope>NUCLEOTIDE SEQUENCE [LARGE SCALE GENOMIC DNA]</scope>
    <source>
        <strain evidence="15">MRouAeg1</strain>
        <tissue evidence="15">Muscle</tissue>
    </source>
</reference>
<dbReference type="InterPro" id="IPR003599">
    <property type="entry name" value="Ig_sub"/>
</dbReference>
<evidence type="ECO:0000259" key="14">
    <source>
        <dbReference type="SMART" id="SM00409"/>
    </source>
</evidence>
<dbReference type="FunFam" id="2.60.40.10:FF:000648">
    <property type="entry name" value="Intercellular adhesion molecule 1"/>
    <property type="match status" value="1"/>
</dbReference>
<keyword evidence="16" id="KW-1185">Reference proteome</keyword>
<evidence type="ECO:0000313" key="16">
    <source>
        <dbReference type="Proteomes" id="UP000593571"/>
    </source>
</evidence>
<keyword evidence="3 12" id="KW-0812">Transmembrane</keyword>
<dbReference type="GO" id="GO:1901701">
    <property type="term" value="P:cellular response to oxygen-containing compound"/>
    <property type="evidence" value="ECO:0007669"/>
    <property type="project" value="UniProtKB-ARBA"/>
</dbReference>
<feature type="domain" description="Immunoglobulin" evidence="14">
    <location>
        <begin position="321"/>
        <end position="397"/>
    </location>
</feature>
<dbReference type="GO" id="GO:0005178">
    <property type="term" value="F:integrin binding"/>
    <property type="evidence" value="ECO:0007669"/>
    <property type="project" value="InterPro"/>
</dbReference>
<feature type="chain" id="PRO_5029465138" evidence="13">
    <location>
        <begin position="32"/>
        <end position="544"/>
    </location>
</feature>
<feature type="domain" description="Immunoglobulin" evidence="14">
    <location>
        <begin position="39"/>
        <end position="115"/>
    </location>
</feature>
<dbReference type="FunFam" id="2.60.40.10:FF:000459">
    <property type="entry name" value="Intercellular adhesion molecule 1"/>
    <property type="match status" value="1"/>
</dbReference>
<dbReference type="KEGG" id="ray:107515100"/>
<dbReference type="PANTHER" id="PTHR13771:SF17">
    <property type="entry name" value="INTERCELLULAR ADHESION MOLECULE 3"/>
    <property type="match status" value="1"/>
</dbReference>
<dbReference type="Pfam" id="PF03921">
    <property type="entry name" value="ICAM_N"/>
    <property type="match status" value="1"/>
</dbReference>
<gene>
    <name evidence="15" type="ORF">HJG63_006545</name>
</gene>
<keyword evidence="11" id="KW-0393">Immunoglobulin domain</keyword>
<evidence type="ECO:0000313" key="15">
    <source>
        <dbReference type="EMBL" id="KAF6401212.1"/>
    </source>
</evidence>
<dbReference type="InterPro" id="IPR003988">
    <property type="entry name" value="ICAM"/>
</dbReference>
<dbReference type="InterPro" id="IPR013768">
    <property type="entry name" value="ICAM_N"/>
</dbReference>
<evidence type="ECO:0000256" key="5">
    <source>
        <dbReference type="ARBA" id="ARBA00022737"/>
    </source>
</evidence>
<dbReference type="InterPro" id="IPR003987">
    <property type="entry name" value="ICAM_VCAM_N"/>
</dbReference>
<dbReference type="GO" id="GO:0006955">
    <property type="term" value="P:immune response"/>
    <property type="evidence" value="ECO:0007669"/>
    <property type="project" value="UniProtKB-ARBA"/>
</dbReference>
<evidence type="ECO:0000256" key="8">
    <source>
        <dbReference type="ARBA" id="ARBA00023136"/>
    </source>
</evidence>
<dbReference type="FunFam" id="2.60.40.10:FF:000641">
    <property type="entry name" value="Intercellular adhesion molecule 1"/>
    <property type="match status" value="1"/>
</dbReference>
<name>A0A7J8BRB7_ROUAE</name>